<sequence length="113" mass="12924">MNEDVSRSSDQSCVEWLEHETLTSEKGTGRVEKVRDRGLAAAGRQKGEPVINTWEHRFAPRVEEKEKEKKKEEMRKRVGDFVWVRPSLGVPPAGRPFIKPTIIRANSLVNVDK</sequence>
<accession>A0A195B6I4</accession>
<reference evidence="1 2" key="1">
    <citation type="submission" date="2015-09" db="EMBL/GenBank/DDBJ databases">
        <title>Atta colombica WGS genome.</title>
        <authorList>
            <person name="Nygaard S."/>
            <person name="Hu H."/>
            <person name="Boomsma J."/>
            <person name="Zhang G."/>
        </authorList>
    </citation>
    <scope>NUCLEOTIDE SEQUENCE [LARGE SCALE GENOMIC DNA]</scope>
    <source>
        <strain evidence="1">Treedump-2</strain>
        <tissue evidence="1">Whole body</tissue>
    </source>
</reference>
<organism evidence="1 2">
    <name type="scientific">Atta colombica</name>
    <dbReference type="NCBI Taxonomy" id="520822"/>
    <lineage>
        <taxon>Eukaryota</taxon>
        <taxon>Metazoa</taxon>
        <taxon>Ecdysozoa</taxon>
        <taxon>Arthropoda</taxon>
        <taxon>Hexapoda</taxon>
        <taxon>Insecta</taxon>
        <taxon>Pterygota</taxon>
        <taxon>Neoptera</taxon>
        <taxon>Endopterygota</taxon>
        <taxon>Hymenoptera</taxon>
        <taxon>Apocrita</taxon>
        <taxon>Aculeata</taxon>
        <taxon>Formicoidea</taxon>
        <taxon>Formicidae</taxon>
        <taxon>Myrmicinae</taxon>
        <taxon>Atta</taxon>
    </lineage>
</organism>
<dbReference type="Proteomes" id="UP000078540">
    <property type="component" value="Unassembled WGS sequence"/>
</dbReference>
<gene>
    <name evidence="1" type="ORF">ALC53_09716</name>
</gene>
<name>A0A195B6I4_9HYME</name>
<dbReference type="AlphaFoldDB" id="A0A195B6I4"/>
<evidence type="ECO:0000313" key="1">
    <source>
        <dbReference type="EMBL" id="KYM79794.1"/>
    </source>
</evidence>
<protein>
    <submittedName>
        <fullName evidence="1">Uncharacterized protein</fullName>
    </submittedName>
</protein>
<dbReference type="EMBL" id="KQ976582">
    <property type="protein sequence ID" value="KYM79794.1"/>
    <property type="molecule type" value="Genomic_DNA"/>
</dbReference>
<proteinExistence type="predicted"/>
<evidence type="ECO:0000313" key="2">
    <source>
        <dbReference type="Proteomes" id="UP000078540"/>
    </source>
</evidence>
<keyword evidence="2" id="KW-1185">Reference proteome</keyword>